<name>A0A2W2E5S9_9ACTN</name>
<comment type="caution">
    <text evidence="1">The sequence shown here is derived from an EMBL/GenBank/DDBJ whole genome shotgun (WGS) entry which is preliminary data.</text>
</comment>
<organism evidence="1 2">
    <name type="scientific">Nonomuraea aridisoli</name>
    <dbReference type="NCBI Taxonomy" id="2070368"/>
    <lineage>
        <taxon>Bacteria</taxon>
        <taxon>Bacillati</taxon>
        <taxon>Actinomycetota</taxon>
        <taxon>Actinomycetes</taxon>
        <taxon>Streptosporangiales</taxon>
        <taxon>Streptosporangiaceae</taxon>
        <taxon>Nonomuraea</taxon>
    </lineage>
</organism>
<dbReference type="RefSeq" id="WP_111179910.1">
    <property type="nucleotide sequence ID" value="NZ_POUD01000060.1"/>
</dbReference>
<dbReference type="AlphaFoldDB" id="A0A2W2E5S9"/>
<dbReference type="EMBL" id="POUD01000060">
    <property type="protein sequence ID" value="PZG17913.1"/>
    <property type="molecule type" value="Genomic_DNA"/>
</dbReference>
<evidence type="ECO:0000313" key="1">
    <source>
        <dbReference type="EMBL" id="PZG17913.1"/>
    </source>
</evidence>
<protein>
    <recommendedName>
        <fullName evidence="3">WXG100 family type VII secretion target</fullName>
    </recommendedName>
</protein>
<proteinExistence type="predicted"/>
<evidence type="ECO:0008006" key="3">
    <source>
        <dbReference type="Google" id="ProtNLM"/>
    </source>
</evidence>
<accession>A0A2W2E5S9</accession>
<gene>
    <name evidence="1" type="ORF">C1J01_16770</name>
</gene>
<evidence type="ECO:0000313" key="2">
    <source>
        <dbReference type="Proteomes" id="UP000249304"/>
    </source>
</evidence>
<keyword evidence="2" id="KW-1185">Reference proteome</keyword>
<dbReference type="Proteomes" id="UP000249304">
    <property type="component" value="Unassembled WGS sequence"/>
</dbReference>
<sequence>MTYSAQKIKSVASALREELKPFEGQGTDGRGSVEDLTSYGGVNQLRTQLQMISNWEGGRLFSETLGRSHQEFIEVYGQVVANFKTAISLIETGAGTYGTTNTANEGEV</sequence>
<reference evidence="1 2" key="1">
    <citation type="submission" date="2018-01" db="EMBL/GenBank/DDBJ databases">
        <title>Draft genome sequence of Nonomuraea sp. KC333.</title>
        <authorList>
            <person name="Sahin N."/>
            <person name="Saygin H."/>
            <person name="Ay H."/>
        </authorList>
    </citation>
    <scope>NUCLEOTIDE SEQUENCE [LARGE SCALE GENOMIC DNA]</scope>
    <source>
        <strain evidence="1 2">KC333</strain>
    </source>
</reference>
<dbReference type="OrthoDB" id="3539254at2"/>